<evidence type="ECO:0000259" key="4">
    <source>
        <dbReference type="Pfam" id="PF08450"/>
    </source>
</evidence>
<dbReference type="Pfam" id="PF08450">
    <property type="entry name" value="SGL"/>
    <property type="match status" value="1"/>
</dbReference>
<dbReference type="InterPro" id="IPR011042">
    <property type="entry name" value="6-blade_b-propeller_TolB-like"/>
</dbReference>
<dbReference type="Gene3D" id="2.120.10.30">
    <property type="entry name" value="TolB, C-terminal domain"/>
    <property type="match status" value="1"/>
</dbReference>
<comment type="caution">
    <text evidence="5">The sequence shown here is derived from an EMBL/GenBank/DDBJ whole genome shotgun (WGS) entry which is preliminary data.</text>
</comment>
<evidence type="ECO:0000256" key="2">
    <source>
        <dbReference type="PIRSR" id="PIRSR605511-1"/>
    </source>
</evidence>
<name>A0A512B1S6_9BACT</name>
<keyword evidence="1" id="KW-0378">Hydrolase</keyword>
<dbReference type="InterPro" id="IPR005511">
    <property type="entry name" value="SMP-30"/>
</dbReference>
<keyword evidence="3" id="KW-0479">Metal-binding</keyword>
<evidence type="ECO:0000256" key="3">
    <source>
        <dbReference type="PIRSR" id="PIRSR605511-2"/>
    </source>
</evidence>
<dbReference type="EMBL" id="BJYS01000028">
    <property type="protein sequence ID" value="GEO05902.1"/>
    <property type="molecule type" value="Genomic_DNA"/>
</dbReference>
<dbReference type="PANTHER" id="PTHR47572">
    <property type="entry name" value="LIPOPROTEIN-RELATED"/>
    <property type="match status" value="1"/>
</dbReference>
<accession>A0A512B1S6</accession>
<reference evidence="5 6" key="1">
    <citation type="submission" date="2019-07" db="EMBL/GenBank/DDBJ databases">
        <title>Whole genome shotgun sequence of Adhaeribacter aerolatus NBRC 106133.</title>
        <authorList>
            <person name="Hosoyama A."/>
            <person name="Uohara A."/>
            <person name="Ohji S."/>
            <person name="Ichikawa N."/>
        </authorList>
    </citation>
    <scope>NUCLEOTIDE SEQUENCE [LARGE SCALE GENOMIC DNA]</scope>
    <source>
        <strain evidence="5 6">NBRC 106133</strain>
    </source>
</reference>
<dbReference type="GO" id="GO:0046872">
    <property type="term" value="F:metal ion binding"/>
    <property type="evidence" value="ECO:0007669"/>
    <property type="project" value="UniProtKB-KW"/>
</dbReference>
<dbReference type="PANTHER" id="PTHR47572:SF4">
    <property type="entry name" value="LACTONASE DRP35"/>
    <property type="match status" value="1"/>
</dbReference>
<dbReference type="GO" id="GO:0016787">
    <property type="term" value="F:hydrolase activity"/>
    <property type="evidence" value="ECO:0007669"/>
    <property type="project" value="UniProtKB-KW"/>
</dbReference>
<dbReference type="InterPro" id="IPR013658">
    <property type="entry name" value="SGL"/>
</dbReference>
<dbReference type="SUPFAM" id="SSF63829">
    <property type="entry name" value="Calcium-dependent phosphotriesterase"/>
    <property type="match status" value="1"/>
</dbReference>
<proteinExistence type="predicted"/>
<keyword evidence="3" id="KW-0862">Zinc</keyword>
<sequence>MTEKESNLTPTSYKTTGTIERLDAALDNLISPDAKIEILANGFEWAEGPLWLAEQNKLLFSDIPPNKIFEWSEEGGLKLYLTPSGYTSTQVRGGEVGSNALILDKQGRLVLCQHGDRRMARMEAPLDQPKPNYITLADKYEGKRLNSPNDAVYKSNGDLYFTDPPYGLEKNADDPAKEIPFQGVYRVTADGSIHLLTKELSRPNGLAFSPDEKTLYVANSDPQRAIWMAYDVQPNGNISNGRLFYDATPLSKNEKGLPDGLKINRQGFLFATGPGGVLIFDKNAKHLGTIRTGEATSNCTFNADESILYLTADDYIMRVKLK</sequence>
<dbReference type="AlphaFoldDB" id="A0A512B1S6"/>
<dbReference type="PRINTS" id="PR01790">
    <property type="entry name" value="SMP30FAMILY"/>
</dbReference>
<dbReference type="Proteomes" id="UP000321532">
    <property type="component" value="Unassembled WGS sequence"/>
</dbReference>
<evidence type="ECO:0000256" key="1">
    <source>
        <dbReference type="ARBA" id="ARBA00022801"/>
    </source>
</evidence>
<feature type="binding site" evidence="3">
    <location>
        <position position="204"/>
    </location>
    <ligand>
        <name>a divalent metal cation</name>
        <dbReference type="ChEBI" id="CHEBI:60240"/>
    </ligand>
</feature>
<protein>
    <submittedName>
        <fullName evidence="5">Gluconolactonase</fullName>
    </submittedName>
</protein>
<evidence type="ECO:0000313" key="5">
    <source>
        <dbReference type="EMBL" id="GEO05902.1"/>
    </source>
</evidence>
<feature type="domain" description="SMP-30/Gluconolactonase/LRE-like region" evidence="4">
    <location>
        <begin position="45"/>
        <end position="312"/>
    </location>
</feature>
<feature type="binding site" evidence="3">
    <location>
        <position position="47"/>
    </location>
    <ligand>
        <name>a divalent metal cation</name>
        <dbReference type="ChEBI" id="CHEBI:60240"/>
    </ligand>
</feature>
<gene>
    <name evidence="5" type="primary">gnl</name>
    <name evidence="5" type="ORF">AAE02nite_35660</name>
</gene>
<feature type="active site" description="Proton donor/acceptor" evidence="2">
    <location>
        <position position="259"/>
    </location>
</feature>
<evidence type="ECO:0000313" key="6">
    <source>
        <dbReference type="Proteomes" id="UP000321532"/>
    </source>
</evidence>
<feature type="binding site" evidence="3">
    <location>
        <position position="149"/>
    </location>
    <ligand>
        <name>substrate</name>
    </ligand>
</feature>
<comment type="cofactor">
    <cofactor evidence="3">
        <name>Zn(2+)</name>
        <dbReference type="ChEBI" id="CHEBI:29105"/>
    </cofactor>
    <text evidence="3">Binds 1 divalent metal cation per subunit.</text>
</comment>
<feature type="binding site" evidence="3">
    <location>
        <position position="259"/>
    </location>
    <ligand>
        <name>a divalent metal cation</name>
        <dbReference type="ChEBI" id="CHEBI:60240"/>
    </ligand>
</feature>
<keyword evidence="6" id="KW-1185">Reference proteome</keyword>
<organism evidence="5 6">
    <name type="scientific">Adhaeribacter aerolatus</name>
    <dbReference type="NCBI Taxonomy" id="670289"/>
    <lineage>
        <taxon>Bacteria</taxon>
        <taxon>Pseudomonadati</taxon>
        <taxon>Bacteroidota</taxon>
        <taxon>Cytophagia</taxon>
        <taxon>Cytophagales</taxon>
        <taxon>Hymenobacteraceae</taxon>
        <taxon>Adhaeribacter</taxon>
    </lineage>
</organism>
<dbReference type="InterPro" id="IPR051262">
    <property type="entry name" value="SMP-30/CGR1_Lactonase"/>
</dbReference>